<dbReference type="InterPro" id="IPR006059">
    <property type="entry name" value="SBP"/>
</dbReference>
<reference evidence="3 4" key="1">
    <citation type="submission" date="2019-05" db="EMBL/GenBank/DDBJ databases">
        <authorList>
            <person name="Chen C."/>
        </authorList>
    </citation>
    <scope>NUCLEOTIDE SEQUENCE [LARGE SCALE GENOMIC DNA]</scope>
    <source>
        <strain evidence="3 4">HB172198</strain>
    </source>
</reference>
<dbReference type="PANTHER" id="PTHR43649">
    <property type="entry name" value="ARABINOSE-BINDING PROTEIN-RELATED"/>
    <property type="match status" value="1"/>
</dbReference>
<organism evidence="3 4">
    <name type="scientific">Paenibacillus algicola</name>
    <dbReference type="NCBI Taxonomy" id="2565926"/>
    <lineage>
        <taxon>Bacteria</taxon>
        <taxon>Bacillati</taxon>
        <taxon>Bacillota</taxon>
        <taxon>Bacilli</taxon>
        <taxon>Bacillales</taxon>
        <taxon>Paenibacillaceae</taxon>
        <taxon>Paenibacillus</taxon>
    </lineage>
</organism>
<keyword evidence="4" id="KW-1185">Reference proteome</keyword>
<dbReference type="OrthoDB" id="7936627at2"/>
<dbReference type="AlphaFoldDB" id="A0A4P8XMN3"/>
<dbReference type="InterPro" id="IPR050490">
    <property type="entry name" value="Bact_solute-bd_prot1"/>
</dbReference>
<evidence type="ECO:0000313" key="4">
    <source>
        <dbReference type="Proteomes" id="UP000300879"/>
    </source>
</evidence>
<proteinExistence type="predicted"/>
<dbReference type="Proteomes" id="UP000300879">
    <property type="component" value="Chromosome"/>
</dbReference>
<evidence type="ECO:0000256" key="1">
    <source>
        <dbReference type="SAM" id="SignalP"/>
    </source>
</evidence>
<dbReference type="RefSeq" id="WP_138226528.1">
    <property type="nucleotide sequence ID" value="NZ_CP040396.1"/>
</dbReference>
<accession>A0A4P8XMN3</accession>
<feature type="signal peptide" evidence="1">
    <location>
        <begin position="1"/>
        <end position="22"/>
    </location>
</feature>
<dbReference type="PANTHER" id="PTHR43649:SF17">
    <property type="entry name" value="ABC TRANSPORTER SOLUTE BINDING PROTEIN-SUGAR TRANSPORT"/>
    <property type="match status" value="1"/>
</dbReference>
<gene>
    <name evidence="3" type="ORF">E6C60_2982</name>
</gene>
<name>A0A4P8XMN3_9BACL</name>
<dbReference type="KEGG" id="palo:E6C60_2982"/>
<dbReference type="InterPro" id="IPR022627">
    <property type="entry name" value="DUF3502"/>
</dbReference>
<dbReference type="EMBL" id="CP040396">
    <property type="protein sequence ID" value="QCT03693.1"/>
    <property type="molecule type" value="Genomic_DNA"/>
</dbReference>
<evidence type="ECO:0000313" key="3">
    <source>
        <dbReference type="EMBL" id="QCT03693.1"/>
    </source>
</evidence>
<dbReference type="Pfam" id="PF12010">
    <property type="entry name" value="DUF3502"/>
    <property type="match status" value="1"/>
</dbReference>
<evidence type="ECO:0000259" key="2">
    <source>
        <dbReference type="Pfam" id="PF12010"/>
    </source>
</evidence>
<dbReference type="SUPFAM" id="SSF53850">
    <property type="entry name" value="Periplasmic binding protein-like II"/>
    <property type="match status" value="1"/>
</dbReference>
<dbReference type="Gene3D" id="3.40.190.10">
    <property type="entry name" value="Periplasmic binding protein-like II"/>
    <property type="match status" value="1"/>
</dbReference>
<dbReference type="Pfam" id="PF01547">
    <property type="entry name" value="SBP_bac_1"/>
    <property type="match status" value="1"/>
</dbReference>
<feature type="domain" description="DUF3502" evidence="2">
    <location>
        <begin position="436"/>
        <end position="504"/>
    </location>
</feature>
<keyword evidence="1" id="KW-0732">Signal</keyword>
<dbReference type="PROSITE" id="PS51257">
    <property type="entry name" value="PROKAR_LIPOPROTEIN"/>
    <property type="match status" value="1"/>
</dbReference>
<sequence length="507" mass="56698">MFKKKLSLLSLSLIMVLSVFLAACGSKDSGTGAAGTSSEGAAVQSDGTVDSSKLEPVKLKMFMIGPNQKDLPLVQEEINKYLTEKINATLELSMIDWGDYSQRMQVITSSGENYDIAFTSSWAFDYLPNAAKGAFKPLNELLEQYGQGIIDVLDPRFLEGTKVNGVNYGIPANKELAQQFVWRFNKKYLDKYNLDISNVTTLEDLEPLLKTIKENEPADVTPLAVAKGFKPYMPFDFVLGDEIPIGMYIDTKDFKFVNILESPELKSALDTMRKYYKAGYVREDIATLDGIDNMKTGKWLVDREITQPYAELGWSRSAGYDIVTRPMQDPIIYTGSAAGSMMAISSYSKNPERAMMFLNLLNTDEKLRNMIQYGIEDTHYTKLDAPYIEDLPAMKDNYSMPGFALGNMYLTYLHEGEPADKWEAFDEFNSSATTAPTFGFNFDTSPVKTEVAAISNVSKEFISALYTGSVDAAVYLPKAQQKFKDAGMDRVIAEAQKQFDEWKANNQ</sequence>
<feature type="chain" id="PRO_5020248941" evidence="1">
    <location>
        <begin position="23"/>
        <end position="507"/>
    </location>
</feature>
<protein>
    <submittedName>
        <fullName evidence="3">ABC transporter, solute-binding protein</fullName>
    </submittedName>
</protein>